<keyword evidence="11" id="KW-1185">Reference proteome</keyword>
<sequence length="212" mass="24129">MDIDQIRREYLQGGLRREDLRDDPMAHFDLWLEQAIASGVPDPTAMTLATVDSAGRPSQRIVLLKHVDSRGFVFFTNYESRKASDIAANPQVSLHFPWHGMERQVKVCGRAAKVPAAETLKYFITRPKDSQLAAWASAQSRPVSSRQLLLQQFQAMKKKFGAGEVPVPDFWGGFRVVPEQMEFWQGGASRLHDRFEYRLQEAGSWQIERLAP</sequence>
<reference evidence="10 11" key="1">
    <citation type="submission" date="2019-06" db="EMBL/GenBank/DDBJ databases">
        <title>Whole genome sequence for Cellvibrionaceae sp. R142.</title>
        <authorList>
            <person name="Wang G."/>
        </authorList>
    </citation>
    <scope>NUCLEOTIDE SEQUENCE [LARGE SCALE GENOMIC DNA]</scope>
    <source>
        <strain evidence="10 11">R142</strain>
    </source>
</reference>
<dbReference type="InterPro" id="IPR012349">
    <property type="entry name" value="Split_barrel_FMN-bd"/>
</dbReference>
<feature type="domain" description="Pyridoxine 5'-phosphate oxidase dimerisation C-terminal" evidence="9">
    <location>
        <begin position="171"/>
        <end position="212"/>
    </location>
</feature>
<dbReference type="UniPathway" id="UPA01068">
    <property type="reaction ID" value="UER00304"/>
</dbReference>
<feature type="binding site" evidence="5 7">
    <location>
        <begin position="139"/>
        <end position="140"/>
    </location>
    <ligand>
        <name>FMN</name>
        <dbReference type="ChEBI" id="CHEBI:58210"/>
    </ligand>
</feature>
<dbReference type="PIRSF" id="PIRSF000190">
    <property type="entry name" value="Pyd_amn-ph_oxd"/>
    <property type="match status" value="1"/>
</dbReference>
<feature type="binding site" evidence="5 6">
    <location>
        <position position="130"/>
    </location>
    <ligand>
        <name>substrate</name>
    </ligand>
</feature>
<feature type="binding site" evidence="5 7">
    <location>
        <position position="194"/>
    </location>
    <ligand>
        <name>FMN</name>
        <dbReference type="ChEBI" id="CHEBI:58210"/>
    </ligand>
</feature>
<evidence type="ECO:0000313" key="10">
    <source>
        <dbReference type="EMBL" id="TQV79500.1"/>
    </source>
</evidence>
<dbReference type="GO" id="GO:0004733">
    <property type="term" value="F:pyridoxamine phosphate oxidase activity"/>
    <property type="evidence" value="ECO:0007669"/>
    <property type="project" value="UniProtKB-UniRule"/>
</dbReference>
<evidence type="ECO:0000259" key="8">
    <source>
        <dbReference type="Pfam" id="PF01243"/>
    </source>
</evidence>
<feature type="binding site" evidence="5 6">
    <location>
        <position position="122"/>
    </location>
    <ligand>
        <name>substrate</name>
    </ligand>
</feature>
<accession>A0A545TQK3</accession>
<feature type="binding site" evidence="5 7">
    <location>
        <begin position="60"/>
        <end position="65"/>
    </location>
    <ligand>
        <name>FMN</name>
        <dbReference type="ChEBI" id="CHEBI:58210"/>
    </ligand>
</feature>
<evidence type="ECO:0000256" key="6">
    <source>
        <dbReference type="PIRSR" id="PIRSR000190-1"/>
    </source>
</evidence>
<keyword evidence="4 5" id="KW-0560">Oxidoreductase</keyword>
<dbReference type="PANTHER" id="PTHR10851:SF0">
    <property type="entry name" value="PYRIDOXINE-5'-PHOSPHATE OXIDASE"/>
    <property type="match status" value="1"/>
</dbReference>
<keyword evidence="3 5" id="KW-0288">FMN</keyword>
<dbReference type="OrthoDB" id="9780392at2"/>
<comment type="function">
    <text evidence="5">Catalyzes the oxidation of either pyridoxine 5'-phosphate (PNP) or pyridoxamine 5'-phosphate (PMP) into pyridoxal 5'-phosphate (PLP).</text>
</comment>
<evidence type="ECO:0000256" key="7">
    <source>
        <dbReference type="PIRSR" id="PIRSR000190-2"/>
    </source>
</evidence>
<organism evidence="10 11">
    <name type="scientific">Exilibacterium tricleocarpae</name>
    <dbReference type="NCBI Taxonomy" id="2591008"/>
    <lineage>
        <taxon>Bacteria</taxon>
        <taxon>Pseudomonadati</taxon>
        <taxon>Pseudomonadota</taxon>
        <taxon>Gammaproteobacteria</taxon>
        <taxon>Cellvibrionales</taxon>
        <taxon>Cellvibrionaceae</taxon>
        <taxon>Exilibacterium</taxon>
    </lineage>
</organism>
<dbReference type="Pfam" id="PF01243">
    <property type="entry name" value="PNPOx_N"/>
    <property type="match status" value="1"/>
</dbReference>
<dbReference type="InterPro" id="IPR019740">
    <property type="entry name" value="Pyridox_Oxase_CS"/>
</dbReference>
<evidence type="ECO:0000256" key="5">
    <source>
        <dbReference type="HAMAP-Rule" id="MF_01629"/>
    </source>
</evidence>
<comment type="pathway">
    <text evidence="5">Cofactor metabolism; pyridoxal 5'-phosphate salvage; pyridoxal 5'-phosphate from pyridoxamine 5'-phosphate: step 1/1.</text>
</comment>
<proteinExistence type="inferred from homology"/>
<dbReference type="PROSITE" id="PS01064">
    <property type="entry name" value="PYRIDOX_OXIDASE"/>
    <property type="match status" value="1"/>
</dbReference>
<comment type="catalytic activity">
    <reaction evidence="5">
        <text>pyridoxine 5'-phosphate + O2 = pyridoxal 5'-phosphate + H2O2</text>
        <dbReference type="Rhea" id="RHEA:15149"/>
        <dbReference type="ChEBI" id="CHEBI:15379"/>
        <dbReference type="ChEBI" id="CHEBI:16240"/>
        <dbReference type="ChEBI" id="CHEBI:58589"/>
        <dbReference type="ChEBI" id="CHEBI:597326"/>
        <dbReference type="EC" id="1.4.3.5"/>
    </reaction>
</comment>
<feature type="binding site" evidence="5 7">
    <location>
        <begin position="75"/>
        <end position="76"/>
    </location>
    <ligand>
        <name>FMN</name>
        <dbReference type="ChEBI" id="CHEBI:58210"/>
    </ligand>
</feature>
<dbReference type="NCBIfam" id="NF004231">
    <property type="entry name" value="PRK05679.1"/>
    <property type="match status" value="1"/>
</dbReference>
<comment type="caution">
    <text evidence="10">The sequence shown here is derived from an EMBL/GenBank/DDBJ whole genome shotgun (WGS) entry which is preliminary data.</text>
</comment>
<evidence type="ECO:0000313" key="11">
    <source>
        <dbReference type="Proteomes" id="UP000319732"/>
    </source>
</evidence>
<keyword evidence="2 5" id="KW-0285">Flavoprotein</keyword>
<dbReference type="Proteomes" id="UP000319732">
    <property type="component" value="Unassembled WGS sequence"/>
</dbReference>
<comment type="pathway">
    <text evidence="5">Cofactor metabolism; pyridoxal 5'-phosphate salvage; pyridoxal 5'-phosphate from pyridoxine 5'-phosphate: step 1/1.</text>
</comment>
<dbReference type="Pfam" id="PF10590">
    <property type="entry name" value="PNP_phzG_C"/>
    <property type="match status" value="1"/>
</dbReference>
<evidence type="ECO:0000256" key="1">
    <source>
        <dbReference type="ARBA" id="ARBA00007301"/>
    </source>
</evidence>
<comment type="cofactor">
    <cofactor evidence="5 7">
        <name>FMN</name>
        <dbReference type="ChEBI" id="CHEBI:58210"/>
    </cofactor>
    <text evidence="5 7">Binds 1 FMN per subunit.</text>
</comment>
<dbReference type="NCBIfam" id="TIGR00558">
    <property type="entry name" value="pdxH"/>
    <property type="match status" value="1"/>
</dbReference>
<feature type="binding site" evidence="5 6">
    <location>
        <position position="126"/>
    </location>
    <ligand>
        <name>substrate</name>
    </ligand>
</feature>
<dbReference type="AlphaFoldDB" id="A0A545TQK3"/>
<comment type="subunit">
    <text evidence="5">Homodimer.</text>
</comment>
<feature type="binding site" evidence="5 6">
    <location>
        <begin position="190"/>
        <end position="192"/>
    </location>
    <ligand>
        <name>substrate</name>
    </ligand>
</feature>
<feature type="binding site" evidence="6">
    <location>
        <begin position="7"/>
        <end position="10"/>
    </location>
    <ligand>
        <name>substrate</name>
    </ligand>
</feature>
<dbReference type="EMBL" id="VHSG01000011">
    <property type="protein sequence ID" value="TQV79500.1"/>
    <property type="molecule type" value="Genomic_DNA"/>
</dbReference>
<comment type="similarity">
    <text evidence="1 5">Belongs to the pyridoxamine 5'-phosphate oxidase family.</text>
</comment>
<feature type="binding site" evidence="5 7">
    <location>
        <position position="82"/>
    </location>
    <ligand>
        <name>FMN</name>
        <dbReference type="ChEBI" id="CHEBI:58210"/>
    </ligand>
</feature>
<feature type="domain" description="Pyridoxamine 5'-phosphate oxidase N-terminal" evidence="8">
    <location>
        <begin position="32"/>
        <end position="156"/>
    </location>
</feature>
<dbReference type="HAMAP" id="MF_01629">
    <property type="entry name" value="PdxH"/>
    <property type="match status" value="1"/>
</dbReference>
<dbReference type="PANTHER" id="PTHR10851">
    <property type="entry name" value="PYRIDOXINE-5-PHOSPHATE OXIDASE"/>
    <property type="match status" value="1"/>
</dbReference>
<dbReference type="GO" id="GO:0010181">
    <property type="term" value="F:FMN binding"/>
    <property type="evidence" value="ECO:0007669"/>
    <property type="project" value="UniProtKB-UniRule"/>
</dbReference>
<protein>
    <recommendedName>
        <fullName evidence="5">Pyridoxine/pyridoxamine 5'-phosphate oxidase</fullName>
        <ecNumber evidence="5">1.4.3.5</ecNumber>
    </recommendedName>
    <alternativeName>
        <fullName evidence="5">PNP/PMP oxidase</fullName>
        <shortName evidence="5">PNPOx</shortName>
    </alternativeName>
    <alternativeName>
        <fullName evidence="5">Pyridoxal 5'-phosphate synthase</fullName>
    </alternativeName>
</protein>
<keyword evidence="5" id="KW-0664">Pyridoxine biosynthesis</keyword>
<evidence type="ECO:0000259" key="9">
    <source>
        <dbReference type="Pfam" id="PF10590"/>
    </source>
</evidence>
<dbReference type="SUPFAM" id="SSF50475">
    <property type="entry name" value="FMN-binding split barrel"/>
    <property type="match status" value="1"/>
</dbReference>
<evidence type="ECO:0000256" key="3">
    <source>
        <dbReference type="ARBA" id="ARBA00022643"/>
    </source>
</evidence>
<name>A0A545TQK3_9GAMM</name>
<feature type="binding site" evidence="5 6">
    <location>
        <position position="65"/>
    </location>
    <ligand>
        <name>substrate</name>
    </ligand>
</feature>
<feature type="binding site" evidence="5 7">
    <location>
        <position position="104"/>
    </location>
    <ligand>
        <name>FMN</name>
        <dbReference type="ChEBI" id="CHEBI:58210"/>
    </ligand>
</feature>
<dbReference type="RefSeq" id="WP_142904397.1">
    <property type="nucleotide sequence ID" value="NZ_ML660092.1"/>
</dbReference>
<dbReference type="GO" id="GO:0008615">
    <property type="term" value="P:pyridoxine biosynthetic process"/>
    <property type="evidence" value="ECO:0007669"/>
    <property type="project" value="UniProtKB-UniRule"/>
</dbReference>
<dbReference type="InterPro" id="IPR019576">
    <property type="entry name" value="Pyridoxamine_oxidase_dimer_C"/>
</dbReference>
<comment type="catalytic activity">
    <reaction evidence="5">
        <text>pyridoxamine 5'-phosphate + O2 + H2O = pyridoxal 5'-phosphate + H2O2 + NH4(+)</text>
        <dbReference type="Rhea" id="RHEA:15817"/>
        <dbReference type="ChEBI" id="CHEBI:15377"/>
        <dbReference type="ChEBI" id="CHEBI:15379"/>
        <dbReference type="ChEBI" id="CHEBI:16240"/>
        <dbReference type="ChEBI" id="CHEBI:28938"/>
        <dbReference type="ChEBI" id="CHEBI:58451"/>
        <dbReference type="ChEBI" id="CHEBI:597326"/>
        <dbReference type="EC" id="1.4.3.5"/>
    </reaction>
</comment>
<gene>
    <name evidence="5 10" type="primary">pdxH</name>
    <name evidence="10" type="ORF">FKG94_11575</name>
</gene>
<dbReference type="EC" id="1.4.3.5" evidence="5"/>
<feature type="binding site" evidence="5 7">
    <location>
        <position position="81"/>
    </location>
    <ligand>
        <name>FMN</name>
        <dbReference type="ChEBI" id="CHEBI:58210"/>
    </ligand>
</feature>
<dbReference type="InterPro" id="IPR000659">
    <property type="entry name" value="Pyridox_Oxase"/>
</dbReference>
<dbReference type="Gene3D" id="2.30.110.10">
    <property type="entry name" value="Electron Transport, Fmn-binding Protein, Chain A"/>
    <property type="match status" value="1"/>
</dbReference>
<evidence type="ECO:0000256" key="4">
    <source>
        <dbReference type="ARBA" id="ARBA00023002"/>
    </source>
</evidence>
<evidence type="ECO:0000256" key="2">
    <source>
        <dbReference type="ARBA" id="ARBA00022630"/>
    </source>
</evidence>
<feature type="binding site" evidence="5 7">
    <location>
        <position position="184"/>
    </location>
    <ligand>
        <name>FMN</name>
        <dbReference type="ChEBI" id="CHEBI:58210"/>
    </ligand>
</feature>
<dbReference type="InterPro" id="IPR011576">
    <property type="entry name" value="Pyridox_Oxase_N"/>
</dbReference>